<evidence type="ECO:0000313" key="2">
    <source>
        <dbReference type="EMBL" id="TDG47615.1"/>
    </source>
</evidence>
<reference evidence="2 3" key="1">
    <citation type="journal article" date="2019" name="J. Hered.">
        <title>An Improved Genome Assembly for Drosophila navojoa, the Basal Species in the mojavensis Cluster.</title>
        <authorList>
            <person name="Vanderlinde T."/>
            <person name="Dupim E.G."/>
            <person name="Nazario-Yepiz N.O."/>
            <person name="Carvalho A.B."/>
        </authorList>
    </citation>
    <scope>NUCLEOTIDE SEQUENCE [LARGE SCALE GENOMIC DNA]</scope>
    <source>
        <strain evidence="2">Navoj_Jal97</strain>
        <tissue evidence="2">Whole organism</tissue>
    </source>
</reference>
<comment type="caution">
    <text evidence="2">The sequence shown here is derived from an EMBL/GenBank/DDBJ whole genome shotgun (WGS) entry which is preliminary data.</text>
</comment>
<evidence type="ECO:0000256" key="1">
    <source>
        <dbReference type="SAM" id="MobiDB-lite"/>
    </source>
</evidence>
<dbReference type="STRING" id="7232.A0A484BII2"/>
<feature type="compositionally biased region" description="Acidic residues" evidence="1">
    <location>
        <begin position="1"/>
        <end position="11"/>
    </location>
</feature>
<proteinExistence type="predicted"/>
<name>A0A484BII2_DRONA</name>
<accession>A0A484BII2</accession>
<dbReference type="AlphaFoldDB" id="A0A484BII2"/>
<dbReference type="EMBL" id="LSRL02000041">
    <property type="protein sequence ID" value="TDG47615.1"/>
    <property type="molecule type" value="Genomic_DNA"/>
</dbReference>
<gene>
    <name evidence="2" type="ORF">AWZ03_005913</name>
</gene>
<evidence type="ECO:0000313" key="3">
    <source>
        <dbReference type="Proteomes" id="UP000295192"/>
    </source>
</evidence>
<dbReference type="Proteomes" id="UP000295192">
    <property type="component" value="Unassembled WGS sequence"/>
</dbReference>
<feature type="region of interest" description="Disordered" evidence="1">
    <location>
        <begin position="1"/>
        <end position="85"/>
    </location>
</feature>
<dbReference type="OrthoDB" id="7882921at2759"/>
<keyword evidence="3" id="KW-1185">Reference proteome</keyword>
<protein>
    <submittedName>
        <fullName evidence="2">Uncharacterized protein</fullName>
    </submittedName>
</protein>
<organism evidence="2 3">
    <name type="scientific">Drosophila navojoa</name>
    <name type="common">Fruit fly</name>
    <dbReference type="NCBI Taxonomy" id="7232"/>
    <lineage>
        <taxon>Eukaryota</taxon>
        <taxon>Metazoa</taxon>
        <taxon>Ecdysozoa</taxon>
        <taxon>Arthropoda</taxon>
        <taxon>Hexapoda</taxon>
        <taxon>Insecta</taxon>
        <taxon>Pterygota</taxon>
        <taxon>Neoptera</taxon>
        <taxon>Endopterygota</taxon>
        <taxon>Diptera</taxon>
        <taxon>Brachycera</taxon>
        <taxon>Muscomorpha</taxon>
        <taxon>Ephydroidea</taxon>
        <taxon>Drosophilidae</taxon>
        <taxon>Drosophila</taxon>
    </lineage>
</organism>
<sequence length="133" mass="14205">MAIPFYEDEPETATAANLDASQITDADQVDGPPLSHGSNDANGYDQVDYEAPSASASTSASASPSAATSNSQATSTDNNEMPPSTEEQLLVWKMLALAMCKVLKQFYLQHKKQQQPGKTTKLTATVQIQPQAQ</sequence>
<dbReference type="OMA" id="LALTMCK"/>
<feature type="compositionally biased region" description="Low complexity" evidence="1">
    <location>
        <begin position="51"/>
        <end position="76"/>
    </location>
</feature>